<proteinExistence type="predicted"/>
<protein>
    <submittedName>
        <fullName evidence="1">Uncharacterized protein</fullName>
    </submittedName>
</protein>
<dbReference type="AlphaFoldDB" id="G7YU06"/>
<reference key="2">
    <citation type="submission" date="2011-10" db="EMBL/GenBank/DDBJ databases">
        <title>The genome and transcriptome sequence of Clonorchis sinensis provide insights into the carcinogenic liver fluke.</title>
        <authorList>
            <person name="Wang X."/>
            <person name="Huang Y."/>
            <person name="Chen W."/>
            <person name="Liu H."/>
            <person name="Guo L."/>
            <person name="Chen Y."/>
            <person name="Luo F."/>
            <person name="Zhou W."/>
            <person name="Sun J."/>
            <person name="Mao Q."/>
            <person name="Liang P."/>
            <person name="Zhou C."/>
            <person name="Tian Y."/>
            <person name="Men J."/>
            <person name="Lv X."/>
            <person name="Huang L."/>
            <person name="Zhou J."/>
            <person name="Hu Y."/>
            <person name="Li R."/>
            <person name="Zhang F."/>
            <person name="Lei H."/>
            <person name="Li X."/>
            <person name="Hu X."/>
            <person name="Liang C."/>
            <person name="Xu J."/>
            <person name="Wu Z."/>
            <person name="Yu X."/>
        </authorList>
    </citation>
    <scope>NUCLEOTIDE SEQUENCE</scope>
    <source>
        <strain>Henan</strain>
    </source>
</reference>
<evidence type="ECO:0000313" key="1">
    <source>
        <dbReference type="EMBL" id="GAA56436.1"/>
    </source>
</evidence>
<name>G7YU06_CLOSI</name>
<reference evidence="1" key="1">
    <citation type="journal article" date="2011" name="Genome Biol.">
        <title>The draft genome of the carcinogenic human liver fluke Clonorchis sinensis.</title>
        <authorList>
            <person name="Wang X."/>
            <person name="Chen W."/>
            <person name="Huang Y."/>
            <person name="Sun J."/>
            <person name="Men J."/>
            <person name="Liu H."/>
            <person name="Luo F."/>
            <person name="Guo L."/>
            <person name="Lv X."/>
            <person name="Deng C."/>
            <person name="Zhou C."/>
            <person name="Fan Y."/>
            <person name="Li X."/>
            <person name="Huang L."/>
            <person name="Hu Y."/>
            <person name="Liang C."/>
            <person name="Hu X."/>
            <person name="Xu J."/>
            <person name="Yu X."/>
        </authorList>
    </citation>
    <scope>NUCLEOTIDE SEQUENCE [LARGE SCALE GENOMIC DNA]</scope>
    <source>
        <strain evidence="1">Henan</strain>
    </source>
</reference>
<keyword evidence="2" id="KW-1185">Reference proteome</keyword>
<dbReference type="Proteomes" id="UP000008909">
    <property type="component" value="Unassembled WGS sequence"/>
</dbReference>
<evidence type="ECO:0000313" key="2">
    <source>
        <dbReference type="Proteomes" id="UP000008909"/>
    </source>
</evidence>
<gene>
    <name evidence="1" type="ORF">CLF_110879</name>
</gene>
<accession>G7YU06</accession>
<dbReference type="InParanoid" id="G7YU06"/>
<sequence>MIFITDPQLTPCVQIEHLVSHKKRNAWTIMGMVTTVLRRTVMRFQSKRMSSDSTEPICSRRFRKFSARHRGTITTTMLSLVLRQAQLIMKSIPSKSFVACKLKCLETNGKSVQFRAC</sequence>
<dbReference type="EMBL" id="DF144255">
    <property type="protein sequence ID" value="GAA56436.1"/>
    <property type="molecule type" value="Genomic_DNA"/>
</dbReference>
<organism evidence="1 2">
    <name type="scientific">Clonorchis sinensis</name>
    <name type="common">Chinese liver fluke</name>
    <dbReference type="NCBI Taxonomy" id="79923"/>
    <lineage>
        <taxon>Eukaryota</taxon>
        <taxon>Metazoa</taxon>
        <taxon>Spiralia</taxon>
        <taxon>Lophotrochozoa</taxon>
        <taxon>Platyhelminthes</taxon>
        <taxon>Trematoda</taxon>
        <taxon>Digenea</taxon>
        <taxon>Opisthorchiida</taxon>
        <taxon>Opisthorchiata</taxon>
        <taxon>Opisthorchiidae</taxon>
        <taxon>Clonorchis</taxon>
    </lineage>
</organism>